<evidence type="ECO:0000256" key="5">
    <source>
        <dbReference type="ARBA" id="ARBA00022989"/>
    </source>
</evidence>
<keyword evidence="2" id="KW-0813">Transport</keyword>
<evidence type="ECO:0000256" key="3">
    <source>
        <dbReference type="ARBA" id="ARBA00022692"/>
    </source>
</evidence>
<keyword evidence="6" id="KW-0811">Translocation</keyword>
<organism evidence="8 9">
    <name type="scientific">Candidatus Collierbacteria bacterium GW2011_GWB1_44_6</name>
    <dbReference type="NCBI Taxonomy" id="1618384"/>
    <lineage>
        <taxon>Bacteria</taxon>
        <taxon>Candidatus Collieribacteriota</taxon>
    </lineage>
</organism>
<dbReference type="Proteomes" id="UP000034835">
    <property type="component" value="Unassembled WGS sequence"/>
</dbReference>
<evidence type="ECO:0000256" key="1">
    <source>
        <dbReference type="ARBA" id="ARBA00004167"/>
    </source>
</evidence>
<protein>
    <submittedName>
        <fullName evidence="8">Sec-independent protein translocase protein TatA</fullName>
    </submittedName>
</protein>
<comment type="caution">
    <text evidence="8">The sequence shown here is derived from an EMBL/GenBank/DDBJ whole genome shotgun (WGS) entry which is preliminary data.</text>
</comment>
<evidence type="ECO:0000256" key="2">
    <source>
        <dbReference type="ARBA" id="ARBA00022448"/>
    </source>
</evidence>
<dbReference type="EMBL" id="LCJG01000027">
    <property type="protein sequence ID" value="KKT72721.1"/>
    <property type="molecule type" value="Genomic_DNA"/>
</dbReference>
<evidence type="ECO:0000256" key="7">
    <source>
        <dbReference type="ARBA" id="ARBA00023136"/>
    </source>
</evidence>
<reference evidence="8 9" key="1">
    <citation type="journal article" date="2015" name="Nature">
        <title>rRNA introns, odd ribosomes, and small enigmatic genomes across a large radiation of phyla.</title>
        <authorList>
            <person name="Brown C.T."/>
            <person name="Hug L.A."/>
            <person name="Thomas B.C."/>
            <person name="Sharon I."/>
            <person name="Castelle C.J."/>
            <person name="Singh A."/>
            <person name="Wilkins M.J."/>
            <person name="Williams K.H."/>
            <person name="Banfield J.F."/>
        </authorList>
    </citation>
    <scope>NUCLEOTIDE SEQUENCE [LARGE SCALE GENOMIC DNA]</scope>
</reference>
<gene>
    <name evidence="8" type="ORF">UW68_C0027G0007</name>
</gene>
<dbReference type="GO" id="GO:0016020">
    <property type="term" value="C:membrane"/>
    <property type="evidence" value="ECO:0007669"/>
    <property type="project" value="UniProtKB-ARBA"/>
</dbReference>
<dbReference type="STRING" id="1618384.UW68_C0027G0007"/>
<evidence type="ECO:0000256" key="4">
    <source>
        <dbReference type="ARBA" id="ARBA00022927"/>
    </source>
</evidence>
<keyword evidence="7" id="KW-0472">Membrane</keyword>
<dbReference type="GO" id="GO:0015031">
    <property type="term" value="P:protein transport"/>
    <property type="evidence" value="ECO:0007669"/>
    <property type="project" value="UniProtKB-KW"/>
</dbReference>
<accession>A0A0G1JME4</accession>
<dbReference type="Pfam" id="PF02416">
    <property type="entry name" value="TatA_B_E"/>
    <property type="match status" value="1"/>
</dbReference>
<dbReference type="AlphaFoldDB" id="A0A0G1JME4"/>
<keyword evidence="3" id="KW-0812">Transmembrane</keyword>
<comment type="subcellular location">
    <subcellularLocation>
        <location evidence="1">Membrane</location>
        <topology evidence="1">Single-pass membrane protein</topology>
    </subcellularLocation>
</comment>
<dbReference type="Gene3D" id="1.20.5.3310">
    <property type="match status" value="1"/>
</dbReference>
<dbReference type="InterPro" id="IPR003369">
    <property type="entry name" value="TatA/B/E"/>
</dbReference>
<evidence type="ECO:0000313" key="8">
    <source>
        <dbReference type="EMBL" id="KKT72721.1"/>
    </source>
</evidence>
<name>A0A0G1JME4_9BACT</name>
<keyword evidence="4" id="KW-0653">Protein transport</keyword>
<sequence length="56" mass="6186">MIGNISSSELVVVGFVLFLLFGGKKLPELTRGLIDSIKQFRTAFKEGAESKDKELK</sequence>
<evidence type="ECO:0000313" key="9">
    <source>
        <dbReference type="Proteomes" id="UP000034835"/>
    </source>
</evidence>
<keyword evidence="5" id="KW-1133">Transmembrane helix</keyword>
<proteinExistence type="predicted"/>
<evidence type="ECO:0000256" key="6">
    <source>
        <dbReference type="ARBA" id="ARBA00023010"/>
    </source>
</evidence>